<dbReference type="EMBL" id="CM024805">
    <property type="protein sequence ID" value="KAG8009665.1"/>
    <property type="molecule type" value="Genomic_DNA"/>
</dbReference>
<name>A0ACB7F5B1_NIBAL</name>
<feature type="non-terminal residue" evidence="1">
    <location>
        <position position="1"/>
    </location>
</feature>
<dbReference type="Proteomes" id="UP000805704">
    <property type="component" value="Chromosome 17"/>
</dbReference>
<evidence type="ECO:0000313" key="1">
    <source>
        <dbReference type="EMBL" id="KAG8009665.1"/>
    </source>
</evidence>
<comment type="caution">
    <text evidence="1">The sequence shown here is derived from an EMBL/GenBank/DDBJ whole genome shotgun (WGS) entry which is preliminary data.</text>
</comment>
<accession>A0ACB7F5B1</accession>
<organism evidence="1 2">
    <name type="scientific">Nibea albiflora</name>
    <name type="common">Yellow drum</name>
    <name type="synonym">Corvina albiflora</name>
    <dbReference type="NCBI Taxonomy" id="240163"/>
    <lineage>
        <taxon>Eukaryota</taxon>
        <taxon>Metazoa</taxon>
        <taxon>Chordata</taxon>
        <taxon>Craniata</taxon>
        <taxon>Vertebrata</taxon>
        <taxon>Euteleostomi</taxon>
        <taxon>Actinopterygii</taxon>
        <taxon>Neopterygii</taxon>
        <taxon>Teleostei</taxon>
        <taxon>Neoteleostei</taxon>
        <taxon>Acanthomorphata</taxon>
        <taxon>Eupercaria</taxon>
        <taxon>Sciaenidae</taxon>
        <taxon>Nibea</taxon>
    </lineage>
</organism>
<keyword evidence="2" id="KW-1185">Reference proteome</keyword>
<protein>
    <submittedName>
        <fullName evidence="1">Uncharacterized protein</fullName>
    </submittedName>
</protein>
<gene>
    <name evidence="1" type="ORF">GBF38_019011</name>
</gene>
<sequence length="79" mass="8874">VLLKAADLIQTGPGQYDSNVVLLGSLRQTGESTEDNMNAYLHRYQRVVLVESEESRVYSRQETTPSQRGSECEFPVVVK</sequence>
<proteinExistence type="predicted"/>
<reference evidence="1" key="1">
    <citation type="submission" date="2020-04" db="EMBL/GenBank/DDBJ databases">
        <title>A chromosome-scale assembly and high-density genetic map of the yellow drum (Nibea albiflora) genome.</title>
        <authorList>
            <person name="Xu D."/>
            <person name="Zhang W."/>
            <person name="Chen R."/>
            <person name="Tan P."/>
            <person name="Wang L."/>
            <person name="Song H."/>
            <person name="Tian L."/>
            <person name="Zhu Q."/>
            <person name="Wang B."/>
        </authorList>
    </citation>
    <scope>NUCLEOTIDE SEQUENCE</scope>
    <source>
        <strain evidence="1">ZJHYS-2018</strain>
    </source>
</reference>
<evidence type="ECO:0000313" key="2">
    <source>
        <dbReference type="Proteomes" id="UP000805704"/>
    </source>
</evidence>